<evidence type="ECO:0000313" key="11">
    <source>
        <dbReference type="EMBL" id="RHW17333.1"/>
    </source>
</evidence>
<keyword evidence="3 9" id="KW-0436">Ligase</keyword>
<dbReference type="GO" id="GO:0004820">
    <property type="term" value="F:glycine-tRNA ligase activity"/>
    <property type="evidence" value="ECO:0007669"/>
    <property type="project" value="UniProtKB-UniRule"/>
</dbReference>
<dbReference type="SUPFAM" id="SSF109604">
    <property type="entry name" value="HD-domain/PDEase-like"/>
    <property type="match status" value="1"/>
</dbReference>
<dbReference type="GO" id="GO:0005829">
    <property type="term" value="C:cytosol"/>
    <property type="evidence" value="ECO:0007669"/>
    <property type="project" value="TreeGrafter"/>
</dbReference>
<keyword evidence="5 9" id="KW-0067">ATP-binding</keyword>
<comment type="subcellular location">
    <subcellularLocation>
        <location evidence="9">Cytoplasm</location>
    </subcellularLocation>
</comment>
<dbReference type="NCBIfam" id="TIGR00211">
    <property type="entry name" value="glyS"/>
    <property type="match status" value="1"/>
</dbReference>
<evidence type="ECO:0000256" key="2">
    <source>
        <dbReference type="ARBA" id="ARBA00011209"/>
    </source>
</evidence>
<dbReference type="Pfam" id="PF02092">
    <property type="entry name" value="tRNA_synt_2f"/>
    <property type="match status" value="1"/>
</dbReference>
<evidence type="ECO:0000256" key="4">
    <source>
        <dbReference type="ARBA" id="ARBA00022741"/>
    </source>
</evidence>
<organism evidence="11 12">
    <name type="scientific">Sphingomonas gilva</name>
    <dbReference type="NCBI Taxonomy" id="2305907"/>
    <lineage>
        <taxon>Bacteria</taxon>
        <taxon>Pseudomonadati</taxon>
        <taxon>Pseudomonadota</taxon>
        <taxon>Alphaproteobacteria</taxon>
        <taxon>Sphingomonadales</taxon>
        <taxon>Sphingomonadaceae</taxon>
        <taxon>Sphingomonas</taxon>
    </lineage>
</organism>
<dbReference type="GO" id="GO:0005524">
    <property type="term" value="F:ATP binding"/>
    <property type="evidence" value="ECO:0007669"/>
    <property type="project" value="UniProtKB-UniRule"/>
</dbReference>
<keyword evidence="12" id="KW-1185">Reference proteome</keyword>
<evidence type="ECO:0000256" key="10">
    <source>
        <dbReference type="SAM" id="MobiDB-lite"/>
    </source>
</evidence>
<evidence type="ECO:0000256" key="5">
    <source>
        <dbReference type="ARBA" id="ARBA00022840"/>
    </source>
</evidence>
<feature type="region of interest" description="Disordered" evidence="10">
    <location>
        <begin position="416"/>
        <end position="457"/>
    </location>
</feature>
<comment type="subunit">
    <text evidence="2 9">Tetramer of two alpha and two beta subunits.</text>
</comment>
<reference evidence="11 12" key="1">
    <citation type="submission" date="2018-08" db="EMBL/GenBank/DDBJ databases">
        <title>The multiple taxonomic identification of Sphingomonas gilva.</title>
        <authorList>
            <person name="Zhu D."/>
            <person name="Zheng S."/>
        </authorList>
    </citation>
    <scope>NUCLEOTIDE SEQUENCE [LARGE SCALE GENOMIC DNA]</scope>
    <source>
        <strain evidence="11 12">ZDH117</strain>
    </source>
</reference>
<feature type="compositionally biased region" description="Basic and acidic residues" evidence="10">
    <location>
        <begin position="737"/>
        <end position="751"/>
    </location>
</feature>
<dbReference type="InterPro" id="IPR006194">
    <property type="entry name" value="Gly-tRNA-synth_heterodimer"/>
</dbReference>
<dbReference type="HAMAP" id="MF_00255">
    <property type="entry name" value="Gly_tRNA_synth_beta"/>
    <property type="match status" value="1"/>
</dbReference>
<dbReference type="AlphaFoldDB" id="A0A396RSL1"/>
<dbReference type="InterPro" id="IPR015944">
    <property type="entry name" value="Gly-tRNA-synth_bsu"/>
</dbReference>
<name>A0A396RSL1_9SPHN</name>
<comment type="catalytic activity">
    <reaction evidence="8 9">
        <text>tRNA(Gly) + glycine + ATP = glycyl-tRNA(Gly) + AMP + diphosphate</text>
        <dbReference type="Rhea" id="RHEA:16013"/>
        <dbReference type="Rhea" id="RHEA-COMP:9664"/>
        <dbReference type="Rhea" id="RHEA-COMP:9683"/>
        <dbReference type="ChEBI" id="CHEBI:30616"/>
        <dbReference type="ChEBI" id="CHEBI:33019"/>
        <dbReference type="ChEBI" id="CHEBI:57305"/>
        <dbReference type="ChEBI" id="CHEBI:78442"/>
        <dbReference type="ChEBI" id="CHEBI:78522"/>
        <dbReference type="ChEBI" id="CHEBI:456215"/>
        <dbReference type="EC" id="6.1.1.14"/>
    </reaction>
</comment>
<evidence type="ECO:0000256" key="1">
    <source>
        <dbReference type="ARBA" id="ARBA00008226"/>
    </source>
</evidence>
<keyword evidence="7 9" id="KW-0030">Aminoacyl-tRNA synthetase</keyword>
<dbReference type="PRINTS" id="PR01045">
    <property type="entry name" value="TRNASYNTHGB"/>
</dbReference>
<evidence type="ECO:0000256" key="9">
    <source>
        <dbReference type="HAMAP-Rule" id="MF_00255"/>
    </source>
</evidence>
<dbReference type="PANTHER" id="PTHR30075">
    <property type="entry name" value="GLYCYL-TRNA SYNTHETASE"/>
    <property type="match status" value="1"/>
</dbReference>
<protein>
    <recommendedName>
        <fullName evidence="9">Glycine--tRNA ligase beta subunit</fullName>
        <ecNumber evidence="9">6.1.1.14</ecNumber>
    </recommendedName>
    <alternativeName>
        <fullName evidence="9">Glycyl-tRNA synthetase beta subunit</fullName>
        <shortName evidence="9">GlyRS</shortName>
    </alternativeName>
</protein>
<comment type="similarity">
    <text evidence="1 9">Belongs to the class-II aminoacyl-tRNA synthetase family.</text>
</comment>
<keyword evidence="9" id="KW-0963">Cytoplasm</keyword>
<feature type="region of interest" description="Disordered" evidence="10">
    <location>
        <begin position="300"/>
        <end position="321"/>
    </location>
</feature>
<dbReference type="RefSeq" id="WP_118864081.1">
    <property type="nucleotide sequence ID" value="NZ_QWLV01000004.1"/>
</dbReference>
<feature type="region of interest" description="Disordered" evidence="10">
    <location>
        <begin position="724"/>
        <end position="780"/>
    </location>
</feature>
<dbReference type="Proteomes" id="UP000266693">
    <property type="component" value="Unassembled WGS sequence"/>
</dbReference>
<evidence type="ECO:0000313" key="12">
    <source>
        <dbReference type="Proteomes" id="UP000266693"/>
    </source>
</evidence>
<dbReference type="PROSITE" id="PS50861">
    <property type="entry name" value="AA_TRNA_LIGASE_II_GLYAB"/>
    <property type="match status" value="1"/>
</dbReference>
<dbReference type="OrthoDB" id="9775440at2"/>
<dbReference type="PANTHER" id="PTHR30075:SF2">
    <property type="entry name" value="GLYCINE--TRNA LIGASE, CHLOROPLASTIC_MITOCHONDRIAL 2"/>
    <property type="match status" value="1"/>
</dbReference>
<keyword evidence="4 9" id="KW-0547">Nucleotide-binding</keyword>
<dbReference type="EMBL" id="QWLV01000004">
    <property type="protein sequence ID" value="RHW17333.1"/>
    <property type="molecule type" value="Genomic_DNA"/>
</dbReference>
<gene>
    <name evidence="9" type="primary">glyS</name>
    <name evidence="11" type="ORF">D1610_10160</name>
</gene>
<evidence type="ECO:0000256" key="8">
    <source>
        <dbReference type="ARBA" id="ARBA00047937"/>
    </source>
</evidence>
<evidence type="ECO:0000256" key="3">
    <source>
        <dbReference type="ARBA" id="ARBA00022598"/>
    </source>
</evidence>
<dbReference type="GO" id="GO:0006426">
    <property type="term" value="P:glycyl-tRNA aminoacylation"/>
    <property type="evidence" value="ECO:0007669"/>
    <property type="project" value="UniProtKB-UniRule"/>
</dbReference>
<evidence type="ECO:0000256" key="7">
    <source>
        <dbReference type="ARBA" id="ARBA00023146"/>
    </source>
</evidence>
<evidence type="ECO:0000256" key="6">
    <source>
        <dbReference type="ARBA" id="ARBA00022917"/>
    </source>
</evidence>
<dbReference type="EC" id="6.1.1.14" evidence="9"/>
<proteinExistence type="inferred from homology"/>
<sequence length="865" mass="92950">MTDFLLELRSEEIPARMQEKARADLERLFAAELAKSGLAAAEIITYATPRRLALIARDLPGETAAVSEEIKGPRANAPEQALEGFLRKTGLTRDQLTERDGVLYAITEKPGRAAAEVLAEAIPAIVRAFPWPKSMRWGAASASTESLRWVRPLQGIVALLGEDVVPCEIVGVQGASAGKVGTGFPSADATLKSSAATVGHRFHHPGVITIGSAHDYVEKLRACHVVVDGAERRRLIADGAAKAAADAGLELIEDEGLLYENAGLTEWPVPLLGRFDEAFLTVPPEVIQLTARVNQKYFVLKNPPPASPGEGDHPQGGGGGSPQTIRLANAFICTANIDATDGGKAIVEGNQKVLAARLSDARFFWDQDLKVPLDEQAKKLGQIVFHEKLGTVADKVDRVAKLARWLVEEGIIKPSPLQGRGRSREAAEGEGQDASHYDPASMLDTLPLSPALSPEGEREHLAALAERAARLAKADLVTGMVGEFPELQGVMGGYYAAAQGEDPQVAAAIRDHYKPVGQGDEVPTDPVTVAVSLADKLDTLSQFFIVEEFPTGSRDPFALRRAGLGALALLQENNLRVSLRAALFKPLLDRSMQMFAGDELRAASEVRELVAQFSDPERGESLYLSMISNTKDRARSERDTWFADKILGTIYYVSAFLADRLKVQQREAGVRHDLIDAVFALGGEDDLVRLLARVHALQAFMATADGANLLAGYKRAANILKKEGWETQPSPLQGRGRSREAAEGEGQDARPNDPASMLDTLPLSSAHSPEGQRGKIPLSYTPEPAENALIAALDSAAPRAEAAIGAEDFEGAMAALATLRAPIDAFFDSVTVNDPDPARREARLNLLARMRDAVHSVADFSKIEG</sequence>
<comment type="caution">
    <text evidence="11">The sequence shown here is derived from an EMBL/GenBank/DDBJ whole genome shotgun (WGS) entry which is preliminary data.</text>
</comment>
<keyword evidence="6 9" id="KW-0648">Protein biosynthesis</keyword>
<accession>A0A396RSL1</accession>